<feature type="compositionally biased region" description="Polar residues" evidence="2">
    <location>
        <begin position="1"/>
        <end position="10"/>
    </location>
</feature>
<evidence type="ECO:0000256" key="2">
    <source>
        <dbReference type="SAM" id="MobiDB-lite"/>
    </source>
</evidence>
<proteinExistence type="inferred from homology"/>
<keyword evidence="3" id="KW-0812">Transmembrane</keyword>
<sequence>MSQTPSNNLNGAIEDSSENNDGEYLKFTKRQIIRNLVIVSIGCLLAFTAYDGLVMLQSTINQAEGIGVLSVAIQFSFSCITAILLPEYLFEKIDVKRL</sequence>
<evidence type="ECO:0000256" key="3">
    <source>
        <dbReference type="SAM" id="Phobius"/>
    </source>
</evidence>
<comment type="similarity">
    <text evidence="1">Belongs to the unc-93 family.</text>
</comment>
<feature type="transmembrane region" description="Helical" evidence="3">
    <location>
        <begin position="36"/>
        <end position="60"/>
    </location>
</feature>
<accession>A0AAV4S145</accession>
<comment type="caution">
    <text evidence="4">The sequence shown here is derived from an EMBL/GenBank/DDBJ whole genome shotgun (WGS) entry which is preliminary data.</text>
</comment>
<gene>
    <name evidence="4" type="ORF">CEXT_553161</name>
</gene>
<name>A0AAV4S145_CAEEX</name>
<feature type="region of interest" description="Disordered" evidence="2">
    <location>
        <begin position="1"/>
        <end position="20"/>
    </location>
</feature>
<evidence type="ECO:0000256" key="1">
    <source>
        <dbReference type="ARBA" id="ARBA00009172"/>
    </source>
</evidence>
<dbReference type="PANTHER" id="PTHR19444">
    <property type="entry name" value="UNC-93 RELATED"/>
    <property type="match status" value="1"/>
</dbReference>
<keyword evidence="3" id="KW-1133">Transmembrane helix</keyword>
<feature type="transmembrane region" description="Helical" evidence="3">
    <location>
        <begin position="66"/>
        <end position="90"/>
    </location>
</feature>
<protein>
    <recommendedName>
        <fullName evidence="6">MFS transporter</fullName>
    </recommendedName>
</protein>
<keyword evidence="5" id="KW-1185">Reference proteome</keyword>
<evidence type="ECO:0000313" key="5">
    <source>
        <dbReference type="Proteomes" id="UP001054945"/>
    </source>
</evidence>
<evidence type="ECO:0000313" key="4">
    <source>
        <dbReference type="EMBL" id="GIY26781.1"/>
    </source>
</evidence>
<dbReference type="AlphaFoldDB" id="A0AAV4S145"/>
<keyword evidence="3" id="KW-0472">Membrane</keyword>
<evidence type="ECO:0008006" key="6">
    <source>
        <dbReference type="Google" id="ProtNLM"/>
    </source>
</evidence>
<dbReference type="PANTHER" id="PTHR19444:SF13">
    <property type="entry name" value="PROTEIN UNC-93 HOMOLOG A"/>
    <property type="match status" value="1"/>
</dbReference>
<dbReference type="InterPro" id="IPR051951">
    <property type="entry name" value="UNC-93_regulatory"/>
</dbReference>
<reference evidence="4 5" key="1">
    <citation type="submission" date="2021-06" db="EMBL/GenBank/DDBJ databases">
        <title>Caerostris extrusa draft genome.</title>
        <authorList>
            <person name="Kono N."/>
            <person name="Arakawa K."/>
        </authorList>
    </citation>
    <scope>NUCLEOTIDE SEQUENCE [LARGE SCALE GENOMIC DNA]</scope>
</reference>
<dbReference type="Proteomes" id="UP001054945">
    <property type="component" value="Unassembled WGS sequence"/>
</dbReference>
<dbReference type="EMBL" id="BPLR01008731">
    <property type="protein sequence ID" value="GIY26781.1"/>
    <property type="molecule type" value="Genomic_DNA"/>
</dbReference>
<organism evidence="4 5">
    <name type="scientific">Caerostris extrusa</name>
    <name type="common">Bark spider</name>
    <name type="synonym">Caerostris bankana</name>
    <dbReference type="NCBI Taxonomy" id="172846"/>
    <lineage>
        <taxon>Eukaryota</taxon>
        <taxon>Metazoa</taxon>
        <taxon>Ecdysozoa</taxon>
        <taxon>Arthropoda</taxon>
        <taxon>Chelicerata</taxon>
        <taxon>Arachnida</taxon>
        <taxon>Araneae</taxon>
        <taxon>Araneomorphae</taxon>
        <taxon>Entelegynae</taxon>
        <taxon>Araneoidea</taxon>
        <taxon>Araneidae</taxon>
        <taxon>Caerostris</taxon>
    </lineage>
</organism>